<sequence length="343" mass="38743">MTPATELLDELIEEIFCRIHTADPTTLARAALVCRRWCRLIADPGFRRRLGEFHRAPPMLGFSCNIDFDFRDTASFYRGQPFTIARFLRTSSGLERVDSERSRVVDTTEEHRLHGMSPLLGCPSSWNAAVLCTATGCNHLDCHGKSFAVVFVATSDNSMVSLVYSSKVGWWSEETRLFVQKPEDPLVLEGSALVGNALYFMLRSKTRILKYSVGTREMHMIHLPPADFSEQRILLMATEDSRLGFATVRDFNLCLWSRDGDSDRGVGWTQRRVIDLKALLPTRALVDPTHVVGFAHGVGFFFIENYSGHFIIDIKSNRVKKVRPVWGGSTIFPYMSFHTPGTN</sequence>
<evidence type="ECO:0000313" key="3">
    <source>
        <dbReference type="EMBL" id="CAL5077786.1"/>
    </source>
</evidence>
<organism evidence="3 4">
    <name type="scientific">Urochloa decumbens</name>
    <dbReference type="NCBI Taxonomy" id="240449"/>
    <lineage>
        <taxon>Eukaryota</taxon>
        <taxon>Viridiplantae</taxon>
        <taxon>Streptophyta</taxon>
        <taxon>Embryophyta</taxon>
        <taxon>Tracheophyta</taxon>
        <taxon>Spermatophyta</taxon>
        <taxon>Magnoliopsida</taxon>
        <taxon>Liliopsida</taxon>
        <taxon>Poales</taxon>
        <taxon>Poaceae</taxon>
        <taxon>PACMAD clade</taxon>
        <taxon>Panicoideae</taxon>
        <taxon>Panicodae</taxon>
        <taxon>Paniceae</taxon>
        <taxon>Melinidinae</taxon>
        <taxon>Urochloa</taxon>
    </lineage>
</organism>
<keyword evidence="4" id="KW-1185">Reference proteome</keyword>
<dbReference type="EMBL" id="OZ075117">
    <property type="protein sequence ID" value="CAL5077786.1"/>
    <property type="molecule type" value="Genomic_DNA"/>
</dbReference>
<name>A0ABC9FLH9_9POAL</name>
<evidence type="ECO:0000259" key="1">
    <source>
        <dbReference type="Pfam" id="PF12937"/>
    </source>
</evidence>
<dbReference type="InterPro" id="IPR056594">
    <property type="entry name" value="AT5G49610-like_b-prop"/>
</dbReference>
<protein>
    <recommendedName>
        <fullName evidence="5">F-box domain-containing protein</fullName>
    </recommendedName>
</protein>
<evidence type="ECO:0000313" key="4">
    <source>
        <dbReference type="Proteomes" id="UP001497457"/>
    </source>
</evidence>
<accession>A0ABC9FLH9</accession>
<evidence type="ECO:0000259" key="2">
    <source>
        <dbReference type="Pfam" id="PF23635"/>
    </source>
</evidence>
<proteinExistence type="predicted"/>
<feature type="domain" description="F-box protein AT5G49610-like beta-propeller" evidence="2">
    <location>
        <begin position="144"/>
        <end position="335"/>
    </location>
</feature>
<dbReference type="Gene3D" id="1.20.1280.50">
    <property type="match status" value="1"/>
</dbReference>
<dbReference type="PANTHER" id="PTHR32133:SF386">
    <property type="entry name" value="F-BOX DOMAIN-CONTAINING PROTEIN"/>
    <property type="match status" value="1"/>
</dbReference>
<dbReference type="PANTHER" id="PTHR32133">
    <property type="entry name" value="OS07G0120400 PROTEIN"/>
    <property type="match status" value="1"/>
</dbReference>
<dbReference type="InterPro" id="IPR001810">
    <property type="entry name" value="F-box_dom"/>
</dbReference>
<reference evidence="3 4" key="2">
    <citation type="submission" date="2024-10" db="EMBL/GenBank/DDBJ databases">
        <authorList>
            <person name="Ryan C."/>
        </authorList>
    </citation>
    <scope>NUCLEOTIDE SEQUENCE [LARGE SCALE GENOMIC DNA]</scope>
</reference>
<dbReference type="AlphaFoldDB" id="A0ABC9FLH9"/>
<reference evidence="4" key="1">
    <citation type="submission" date="2024-06" db="EMBL/GenBank/DDBJ databases">
        <authorList>
            <person name="Ryan C."/>
        </authorList>
    </citation>
    <scope>NUCLEOTIDE SEQUENCE [LARGE SCALE GENOMIC DNA]</scope>
</reference>
<dbReference type="Pfam" id="PF12937">
    <property type="entry name" value="F-box-like"/>
    <property type="match status" value="1"/>
</dbReference>
<dbReference type="Pfam" id="PF23635">
    <property type="entry name" value="Beta-prop_AT5G49610-like"/>
    <property type="match status" value="1"/>
</dbReference>
<evidence type="ECO:0008006" key="5">
    <source>
        <dbReference type="Google" id="ProtNLM"/>
    </source>
</evidence>
<gene>
    <name evidence="3" type="ORF">URODEC1_LOCUS106809</name>
</gene>
<dbReference type="InterPro" id="IPR036047">
    <property type="entry name" value="F-box-like_dom_sf"/>
</dbReference>
<dbReference type="Proteomes" id="UP001497457">
    <property type="component" value="Chromosome 7b"/>
</dbReference>
<dbReference type="SUPFAM" id="SSF81383">
    <property type="entry name" value="F-box domain"/>
    <property type="match status" value="1"/>
</dbReference>
<feature type="domain" description="F-box" evidence="1">
    <location>
        <begin position="9"/>
        <end position="50"/>
    </location>
</feature>